<keyword evidence="7" id="KW-1185">Reference proteome</keyword>
<accession>A0AAD9JEW4</accession>
<dbReference type="Proteomes" id="UP001208570">
    <property type="component" value="Unassembled WGS sequence"/>
</dbReference>
<dbReference type="PANTHER" id="PTHR46519:SF2">
    <property type="entry name" value="RING_U-BOX SUPERFAMILY PROTEIN"/>
    <property type="match status" value="1"/>
</dbReference>
<sequence length="506" mass="55585">MSSERNDTSLDQKSHSGDEEHEPSGDKMAEAEMASNSAKATEGRGDMPGTSSGTSGNDNIGGIDRLLQNHRKEIMFELRRLQLGDRPVTGQGNKEAVENFFSRSQTGEGATGEGEHRPENVTVEVSALIERRPVTSLLQSDRFRRNLESALHGALSSVPLPRPSVRRPARTVIAERNDSGTASSTTPSAASTTPNTVSPANTSTPSQQQQQQQYSHPQDDVSSNQQNNRHPTPQTSPAEPQLYQEPAHARRQYVPDEPPTGQQNQRGLRLVAIQQALDQAHRDEVIADISELVQQQLVTSSLEGVFRNRLEHLMTEHLNDTETDGQRVQQFIQNLPPSHTVRNDFSHLGINAGAFSDDFDEISVISATATVAARHAQINPGISREMAAIKAQLSEMRNMLQMSFDVQLDIQRAIRQEVAAAINDVIGERTHGDRPPSLVADSFTPSAATPFIDGNCVICLDKEVDSVLYKCGHMCLCYSCGMHLKARGAHCPLCRAPIRDIIRTYR</sequence>
<name>A0AAD9JEW4_9ANNE</name>
<dbReference type="SMART" id="SM00184">
    <property type="entry name" value="RING"/>
    <property type="match status" value="1"/>
</dbReference>
<feature type="compositionally biased region" description="Polar residues" evidence="4">
    <location>
        <begin position="214"/>
        <end position="238"/>
    </location>
</feature>
<dbReference type="GO" id="GO:0008270">
    <property type="term" value="F:zinc ion binding"/>
    <property type="evidence" value="ECO:0007669"/>
    <property type="project" value="UniProtKB-KW"/>
</dbReference>
<keyword evidence="1 3" id="KW-0479">Metal-binding</keyword>
<evidence type="ECO:0000256" key="2">
    <source>
        <dbReference type="ARBA" id="ARBA00022833"/>
    </source>
</evidence>
<feature type="region of interest" description="Disordered" evidence="4">
    <location>
        <begin position="1"/>
        <end position="63"/>
    </location>
</feature>
<dbReference type="EMBL" id="JAODUP010000356">
    <property type="protein sequence ID" value="KAK2151649.1"/>
    <property type="molecule type" value="Genomic_DNA"/>
</dbReference>
<feature type="domain" description="RING-type" evidence="5">
    <location>
        <begin position="456"/>
        <end position="495"/>
    </location>
</feature>
<evidence type="ECO:0000256" key="3">
    <source>
        <dbReference type="PROSITE-ProRule" id="PRU00175"/>
    </source>
</evidence>
<keyword evidence="2" id="KW-0862">Zinc</keyword>
<reference evidence="6" key="1">
    <citation type="journal article" date="2023" name="Mol. Biol. Evol.">
        <title>Third-Generation Sequencing Reveals the Adaptive Role of the Epigenome in Three Deep-Sea Polychaetes.</title>
        <authorList>
            <person name="Perez M."/>
            <person name="Aroh O."/>
            <person name="Sun Y."/>
            <person name="Lan Y."/>
            <person name="Juniper S.K."/>
            <person name="Young C.R."/>
            <person name="Angers B."/>
            <person name="Qian P.Y."/>
        </authorList>
    </citation>
    <scope>NUCLEOTIDE SEQUENCE</scope>
    <source>
        <strain evidence="6">P08H-3</strain>
    </source>
</reference>
<dbReference type="Gene3D" id="3.30.40.10">
    <property type="entry name" value="Zinc/RING finger domain, C3HC4 (zinc finger)"/>
    <property type="match status" value="1"/>
</dbReference>
<organism evidence="6 7">
    <name type="scientific">Paralvinella palmiformis</name>
    <dbReference type="NCBI Taxonomy" id="53620"/>
    <lineage>
        <taxon>Eukaryota</taxon>
        <taxon>Metazoa</taxon>
        <taxon>Spiralia</taxon>
        <taxon>Lophotrochozoa</taxon>
        <taxon>Annelida</taxon>
        <taxon>Polychaeta</taxon>
        <taxon>Sedentaria</taxon>
        <taxon>Canalipalpata</taxon>
        <taxon>Terebellida</taxon>
        <taxon>Terebelliformia</taxon>
        <taxon>Alvinellidae</taxon>
        <taxon>Paralvinella</taxon>
    </lineage>
</organism>
<protein>
    <recommendedName>
        <fullName evidence="5">RING-type domain-containing protein</fullName>
    </recommendedName>
</protein>
<evidence type="ECO:0000259" key="5">
    <source>
        <dbReference type="PROSITE" id="PS50089"/>
    </source>
</evidence>
<keyword evidence="1 3" id="KW-0863">Zinc-finger</keyword>
<dbReference type="InterPro" id="IPR013083">
    <property type="entry name" value="Znf_RING/FYVE/PHD"/>
</dbReference>
<dbReference type="SUPFAM" id="SSF57850">
    <property type="entry name" value="RING/U-box"/>
    <property type="match status" value="1"/>
</dbReference>
<feature type="region of interest" description="Disordered" evidence="4">
    <location>
        <begin position="86"/>
        <end position="118"/>
    </location>
</feature>
<evidence type="ECO:0000256" key="1">
    <source>
        <dbReference type="ARBA" id="ARBA00022771"/>
    </source>
</evidence>
<dbReference type="PROSITE" id="PS50089">
    <property type="entry name" value="ZF_RING_2"/>
    <property type="match status" value="1"/>
</dbReference>
<feature type="region of interest" description="Disordered" evidence="4">
    <location>
        <begin position="156"/>
        <end position="240"/>
    </location>
</feature>
<feature type="compositionally biased region" description="Polar residues" evidence="4">
    <location>
        <begin position="49"/>
        <end position="58"/>
    </location>
</feature>
<feature type="compositionally biased region" description="Basic and acidic residues" evidence="4">
    <location>
        <begin position="1"/>
        <end position="30"/>
    </location>
</feature>
<evidence type="ECO:0000313" key="6">
    <source>
        <dbReference type="EMBL" id="KAK2151649.1"/>
    </source>
</evidence>
<gene>
    <name evidence="6" type="ORF">LSH36_356g06010</name>
</gene>
<evidence type="ECO:0000256" key="4">
    <source>
        <dbReference type="SAM" id="MobiDB-lite"/>
    </source>
</evidence>
<dbReference type="AlphaFoldDB" id="A0AAD9JEW4"/>
<proteinExistence type="predicted"/>
<dbReference type="InterPro" id="IPR001841">
    <property type="entry name" value="Znf_RING"/>
</dbReference>
<dbReference type="FunFam" id="3.30.40.10:FF:000056">
    <property type="entry name" value="Putative E3 ubiquitin-protein ligase NEURL1B"/>
    <property type="match status" value="1"/>
</dbReference>
<dbReference type="PANTHER" id="PTHR46519">
    <property type="entry name" value="RING/U-BOX SUPERFAMILY PROTEIN"/>
    <property type="match status" value="1"/>
</dbReference>
<evidence type="ECO:0000313" key="7">
    <source>
        <dbReference type="Proteomes" id="UP001208570"/>
    </source>
</evidence>
<feature type="compositionally biased region" description="Low complexity" evidence="4">
    <location>
        <begin position="179"/>
        <end position="200"/>
    </location>
</feature>
<dbReference type="Pfam" id="PF13920">
    <property type="entry name" value="zf-C3HC4_3"/>
    <property type="match status" value="1"/>
</dbReference>
<dbReference type="CDD" id="cd16647">
    <property type="entry name" value="mRING-HC-C3HC5_NEU1"/>
    <property type="match status" value="1"/>
</dbReference>
<comment type="caution">
    <text evidence="6">The sequence shown here is derived from an EMBL/GenBank/DDBJ whole genome shotgun (WGS) entry which is preliminary data.</text>
</comment>